<dbReference type="PROSITE" id="PS51758">
    <property type="entry name" value="LETM1_RBD"/>
    <property type="match status" value="1"/>
</dbReference>
<protein>
    <recommendedName>
        <fullName evidence="3">Mitochondrial proton/calcium exchanger protein</fullName>
    </recommendedName>
    <alternativeName>
        <fullName evidence="10">Leucine zipper-EF-hand-containing transmembrane protein 1</fullName>
    </alternativeName>
</protein>
<dbReference type="STRING" id="1036808.A0A0C3DTE3"/>
<comment type="subcellular location">
    <subcellularLocation>
        <location evidence="1">Mitochondrion inner membrane</location>
        <topology evidence="1">Single-pass membrane protein</topology>
    </subcellularLocation>
</comment>
<evidence type="ECO:0000256" key="8">
    <source>
        <dbReference type="ARBA" id="ARBA00023128"/>
    </source>
</evidence>
<reference evidence="16 17" key="1">
    <citation type="submission" date="2014-04" db="EMBL/GenBank/DDBJ databases">
        <authorList>
            <consortium name="DOE Joint Genome Institute"/>
            <person name="Kuo A."/>
            <person name="Kohler A."/>
            <person name="Nagy L.G."/>
            <person name="Floudas D."/>
            <person name="Copeland A."/>
            <person name="Barry K.W."/>
            <person name="Cichocki N."/>
            <person name="Veneault-Fourrey C."/>
            <person name="LaButti K."/>
            <person name="Lindquist E.A."/>
            <person name="Lipzen A."/>
            <person name="Lundell T."/>
            <person name="Morin E."/>
            <person name="Murat C."/>
            <person name="Sun H."/>
            <person name="Tunlid A."/>
            <person name="Henrissat B."/>
            <person name="Grigoriev I.V."/>
            <person name="Hibbett D.S."/>
            <person name="Martin F."/>
            <person name="Nordberg H.P."/>
            <person name="Cantor M.N."/>
            <person name="Hua S.X."/>
        </authorList>
    </citation>
    <scope>NUCLEOTIDE SEQUENCE [LARGE SCALE GENOMIC DNA]</scope>
    <source>
        <strain evidence="16 17">Foug A</strain>
    </source>
</reference>
<dbReference type="HOGENOM" id="CLU_008958_4_0_1"/>
<dbReference type="InterPro" id="IPR044202">
    <property type="entry name" value="LETM1/MDM38-like"/>
</dbReference>
<keyword evidence="8 11" id="KW-0496">Mitochondrion</keyword>
<evidence type="ECO:0000256" key="12">
    <source>
        <dbReference type="SAM" id="MobiDB-lite"/>
    </source>
</evidence>
<dbReference type="EMBL" id="KN822076">
    <property type="protein sequence ID" value="KIM59211.1"/>
    <property type="molecule type" value="Genomic_DNA"/>
</dbReference>
<proteinExistence type="inferred from homology"/>
<dbReference type="Proteomes" id="UP000053989">
    <property type="component" value="Unassembled WGS sequence"/>
</dbReference>
<dbReference type="GO" id="GO:0043022">
    <property type="term" value="F:ribosome binding"/>
    <property type="evidence" value="ECO:0007669"/>
    <property type="project" value="InterPro"/>
</dbReference>
<keyword evidence="9 13" id="KW-0472">Membrane</keyword>
<feature type="compositionally biased region" description="Basic and acidic residues" evidence="12">
    <location>
        <begin position="415"/>
        <end position="435"/>
    </location>
</feature>
<dbReference type="PANTHER" id="PTHR14009:SF1">
    <property type="entry name" value="MITOCHONDRIAL PROTON_CALCIUM EXCHANGER PROTEIN"/>
    <property type="match status" value="1"/>
</dbReference>
<evidence type="ECO:0000259" key="15">
    <source>
        <dbReference type="PROSITE" id="PS51758"/>
    </source>
</evidence>
<dbReference type="InParanoid" id="A0A0C3DTE3"/>
<feature type="region of interest" description="Disordered" evidence="12">
    <location>
        <begin position="410"/>
        <end position="446"/>
    </location>
</feature>
<dbReference type="GO" id="GO:0005509">
    <property type="term" value="F:calcium ion binding"/>
    <property type="evidence" value="ECO:0007669"/>
    <property type="project" value="InterPro"/>
</dbReference>
<dbReference type="FunCoup" id="A0A0C3DTE3">
    <property type="interactions" value="348"/>
</dbReference>
<evidence type="ECO:0000256" key="10">
    <source>
        <dbReference type="ARBA" id="ARBA00031360"/>
    </source>
</evidence>
<evidence type="ECO:0000313" key="17">
    <source>
        <dbReference type="Proteomes" id="UP000053989"/>
    </source>
</evidence>
<dbReference type="InterPro" id="IPR002048">
    <property type="entry name" value="EF_hand_dom"/>
</dbReference>
<evidence type="ECO:0000256" key="3">
    <source>
        <dbReference type="ARBA" id="ARBA00020557"/>
    </source>
</evidence>
<dbReference type="PANTHER" id="PTHR14009">
    <property type="entry name" value="LEUCINE ZIPPER-EF-HAND CONTAINING TRANSMEMBRANE PROTEIN"/>
    <property type="match status" value="1"/>
</dbReference>
<keyword evidence="4" id="KW-0050">Antiport</keyword>
<evidence type="ECO:0000256" key="5">
    <source>
        <dbReference type="ARBA" id="ARBA00022692"/>
    </source>
</evidence>
<dbReference type="GO" id="GO:0005743">
    <property type="term" value="C:mitochondrial inner membrane"/>
    <property type="evidence" value="ECO:0007669"/>
    <property type="project" value="UniProtKB-SubCell"/>
</dbReference>
<keyword evidence="6" id="KW-0999">Mitochondrion inner membrane</keyword>
<reference evidence="17" key="2">
    <citation type="submission" date="2015-01" db="EMBL/GenBank/DDBJ databases">
        <title>Evolutionary Origins and Diversification of the Mycorrhizal Mutualists.</title>
        <authorList>
            <consortium name="DOE Joint Genome Institute"/>
            <consortium name="Mycorrhizal Genomics Consortium"/>
            <person name="Kohler A."/>
            <person name="Kuo A."/>
            <person name="Nagy L.G."/>
            <person name="Floudas D."/>
            <person name="Copeland A."/>
            <person name="Barry K.W."/>
            <person name="Cichocki N."/>
            <person name="Veneault-Fourrey C."/>
            <person name="LaButti K."/>
            <person name="Lindquist E.A."/>
            <person name="Lipzen A."/>
            <person name="Lundell T."/>
            <person name="Morin E."/>
            <person name="Murat C."/>
            <person name="Riley R."/>
            <person name="Ohm R."/>
            <person name="Sun H."/>
            <person name="Tunlid A."/>
            <person name="Henrissat B."/>
            <person name="Grigoriev I.V."/>
            <person name="Hibbett D.S."/>
            <person name="Martin F."/>
        </authorList>
    </citation>
    <scope>NUCLEOTIDE SEQUENCE [LARGE SCALE GENOMIC DNA]</scope>
    <source>
        <strain evidence="17">Foug A</strain>
    </source>
</reference>
<dbReference type="Gene3D" id="1.10.238.10">
    <property type="entry name" value="EF-hand"/>
    <property type="match status" value="1"/>
</dbReference>
<keyword evidence="5 13" id="KW-0812">Transmembrane</keyword>
<feature type="domain" description="Letm1 RBD" evidence="15">
    <location>
        <begin position="180"/>
        <end position="377"/>
    </location>
</feature>
<keyword evidence="4" id="KW-0813">Transport</keyword>
<evidence type="ECO:0000256" key="2">
    <source>
        <dbReference type="ARBA" id="ARBA00009584"/>
    </source>
</evidence>
<evidence type="ECO:0000256" key="6">
    <source>
        <dbReference type="ARBA" id="ARBA00022792"/>
    </source>
</evidence>
<organism evidence="16 17">
    <name type="scientific">Scleroderma citrinum Foug A</name>
    <dbReference type="NCBI Taxonomy" id="1036808"/>
    <lineage>
        <taxon>Eukaryota</taxon>
        <taxon>Fungi</taxon>
        <taxon>Dikarya</taxon>
        <taxon>Basidiomycota</taxon>
        <taxon>Agaricomycotina</taxon>
        <taxon>Agaricomycetes</taxon>
        <taxon>Agaricomycetidae</taxon>
        <taxon>Boletales</taxon>
        <taxon>Sclerodermatineae</taxon>
        <taxon>Sclerodermataceae</taxon>
        <taxon>Scleroderma</taxon>
    </lineage>
</organism>
<sequence length="625" mass="70750">MSVWLPRAQHQKVILLASISQRTRFASTLALRRHQITARATPPGILFAATRFESTAAQPTSQDPKPSPPAPKEEAPLLSRAWKKVKHEAQHYWHGSKLLVSEVRISSRLQWKILHGDSLTRRERRQLRRTTQDLLRLVPFAVFVIVPFMELLLPVALKLFPNMLPSTFEDKFAAEEKQRKLLRVRLEMAKFLQETLRESGLKANAHIVGSDAFKEFFLKVRSTGESPSTQDVVNVAKLFDDDLTLDNLSRPQLVSMCRYMCINAFGTDNFLRGAIRSRLTNLRRDDQAIDTEGVDSLSFSELQGACQSRGIRTTGVSPARLRDELSTWINLHLHNRVSGVLLILGRAFHFDRKPGEDEDGKTTVIKSIESVLSGLPDNLLNEAELEVDSDNASYKQKLDVLQQQEELIEDEEEQEQKAEDARRAKREAHEQEIRTARSLLPDSELQPEIVPEENARMTNEQLNELGEALCVMSAKSSVLKERDELRALMEENLQGDEDPKSPSGALTKRIRSMLTKVDAHLQEYDARVGSSLQMISADAQGRISVEDLEKALTVIKHRPDDEVIQAVIQKLDVDQDGYVELEHVLGLIREEGLGIEVDDEARTIIGQGKELKKDSRPRKEDIVQE</sequence>
<dbReference type="SUPFAM" id="SSF47473">
    <property type="entry name" value="EF-hand"/>
    <property type="match status" value="1"/>
</dbReference>
<accession>A0A0C3DTE3</accession>
<feature type="domain" description="EF-hand" evidence="14">
    <location>
        <begin position="559"/>
        <end position="594"/>
    </location>
</feature>
<evidence type="ECO:0000256" key="9">
    <source>
        <dbReference type="ARBA" id="ARBA00023136"/>
    </source>
</evidence>
<evidence type="ECO:0000256" key="7">
    <source>
        <dbReference type="ARBA" id="ARBA00022989"/>
    </source>
</evidence>
<dbReference type="AlphaFoldDB" id="A0A0C3DTE3"/>
<evidence type="ECO:0000256" key="11">
    <source>
        <dbReference type="PROSITE-ProRule" id="PRU01094"/>
    </source>
</evidence>
<keyword evidence="17" id="KW-1185">Reference proteome</keyword>
<evidence type="ECO:0000256" key="4">
    <source>
        <dbReference type="ARBA" id="ARBA00022449"/>
    </source>
</evidence>
<evidence type="ECO:0000259" key="14">
    <source>
        <dbReference type="PROSITE" id="PS50222"/>
    </source>
</evidence>
<dbReference type="GO" id="GO:0030003">
    <property type="term" value="P:intracellular monoatomic cation homeostasis"/>
    <property type="evidence" value="ECO:0007669"/>
    <property type="project" value="TreeGrafter"/>
</dbReference>
<dbReference type="PROSITE" id="PS50222">
    <property type="entry name" value="EF_HAND_2"/>
    <property type="match status" value="1"/>
</dbReference>
<dbReference type="GO" id="GO:0015297">
    <property type="term" value="F:antiporter activity"/>
    <property type="evidence" value="ECO:0007669"/>
    <property type="project" value="UniProtKB-KW"/>
</dbReference>
<dbReference type="OrthoDB" id="275278at2759"/>
<gene>
    <name evidence="16" type="ORF">SCLCIDRAFT_1218003</name>
</gene>
<keyword evidence="7 13" id="KW-1133">Transmembrane helix</keyword>
<evidence type="ECO:0000256" key="1">
    <source>
        <dbReference type="ARBA" id="ARBA00004434"/>
    </source>
</evidence>
<name>A0A0C3DTE3_9AGAM</name>
<evidence type="ECO:0000256" key="13">
    <source>
        <dbReference type="SAM" id="Phobius"/>
    </source>
</evidence>
<feature type="transmembrane region" description="Helical" evidence="13">
    <location>
        <begin position="134"/>
        <end position="157"/>
    </location>
</feature>
<dbReference type="InterPro" id="IPR033122">
    <property type="entry name" value="LETM1-like_RBD"/>
</dbReference>
<comment type="similarity">
    <text evidence="2">Belongs to the LETM1 family.</text>
</comment>
<dbReference type="Pfam" id="PF07766">
    <property type="entry name" value="LETM1_RBD"/>
    <property type="match status" value="1"/>
</dbReference>
<feature type="region of interest" description="Disordered" evidence="12">
    <location>
        <begin position="56"/>
        <end position="75"/>
    </location>
</feature>
<dbReference type="InterPro" id="IPR011992">
    <property type="entry name" value="EF-hand-dom_pair"/>
</dbReference>
<evidence type="ECO:0000313" key="16">
    <source>
        <dbReference type="EMBL" id="KIM59211.1"/>
    </source>
</evidence>